<evidence type="ECO:0000313" key="1">
    <source>
        <dbReference type="EMBL" id="MFC3531930.1"/>
    </source>
</evidence>
<gene>
    <name evidence="1" type="primary">thiS</name>
    <name evidence="1" type="ORF">ACFOLG_06995</name>
</gene>
<dbReference type="Gene3D" id="3.10.20.30">
    <property type="match status" value="1"/>
</dbReference>
<organism evidence="1 2">
    <name type="scientific">Vogesella facilis</name>
    <dbReference type="NCBI Taxonomy" id="1655232"/>
    <lineage>
        <taxon>Bacteria</taxon>
        <taxon>Pseudomonadati</taxon>
        <taxon>Pseudomonadota</taxon>
        <taxon>Betaproteobacteria</taxon>
        <taxon>Neisseriales</taxon>
        <taxon>Chromobacteriaceae</taxon>
        <taxon>Vogesella</taxon>
    </lineage>
</organism>
<dbReference type="InterPro" id="IPR012675">
    <property type="entry name" value="Beta-grasp_dom_sf"/>
</dbReference>
<proteinExistence type="predicted"/>
<comment type="caution">
    <text evidence="1">The sequence shown here is derived from an EMBL/GenBank/DDBJ whole genome shotgun (WGS) entry which is preliminary data.</text>
</comment>
<evidence type="ECO:0000313" key="2">
    <source>
        <dbReference type="Proteomes" id="UP001595741"/>
    </source>
</evidence>
<dbReference type="Proteomes" id="UP001595741">
    <property type="component" value="Unassembled WGS sequence"/>
</dbReference>
<accession>A0ABV7RCZ4</accession>
<protein>
    <submittedName>
        <fullName evidence="1">Sulfur carrier protein ThiS</fullName>
    </submittedName>
</protein>
<dbReference type="SUPFAM" id="SSF54285">
    <property type="entry name" value="MoaD/ThiS"/>
    <property type="match status" value="1"/>
</dbReference>
<dbReference type="RefSeq" id="WP_386090021.1">
    <property type="nucleotide sequence ID" value="NZ_JBHRXN010000012.1"/>
</dbReference>
<dbReference type="InterPro" id="IPR010035">
    <property type="entry name" value="Thi_S"/>
</dbReference>
<dbReference type="InterPro" id="IPR016155">
    <property type="entry name" value="Mopterin_synth/thiamin_S_b"/>
</dbReference>
<dbReference type="EMBL" id="JBHRXN010000012">
    <property type="protein sequence ID" value="MFC3531930.1"/>
    <property type="molecule type" value="Genomic_DNA"/>
</dbReference>
<dbReference type="NCBIfam" id="TIGR01683">
    <property type="entry name" value="thiS"/>
    <property type="match status" value="1"/>
</dbReference>
<reference evidence="2" key="1">
    <citation type="journal article" date="2019" name="Int. J. Syst. Evol. Microbiol.">
        <title>The Global Catalogue of Microorganisms (GCM) 10K type strain sequencing project: providing services to taxonomists for standard genome sequencing and annotation.</title>
        <authorList>
            <consortium name="The Broad Institute Genomics Platform"/>
            <consortium name="The Broad Institute Genome Sequencing Center for Infectious Disease"/>
            <person name="Wu L."/>
            <person name="Ma J."/>
        </authorList>
    </citation>
    <scope>NUCLEOTIDE SEQUENCE [LARGE SCALE GENOMIC DNA]</scope>
    <source>
        <strain evidence="2">KCTC 42742</strain>
    </source>
</reference>
<dbReference type="InterPro" id="IPR003749">
    <property type="entry name" value="ThiS/MoaD-like"/>
</dbReference>
<keyword evidence="2" id="KW-1185">Reference proteome</keyword>
<dbReference type="CDD" id="cd00565">
    <property type="entry name" value="Ubl_ThiS"/>
    <property type="match status" value="1"/>
</dbReference>
<dbReference type="Pfam" id="PF02597">
    <property type="entry name" value="ThiS"/>
    <property type="match status" value="1"/>
</dbReference>
<name>A0ABV7RCZ4_9NEIS</name>
<dbReference type="PANTHER" id="PTHR34472:SF1">
    <property type="entry name" value="SULFUR CARRIER PROTEIN THIS"/>
    <property type="match status" value="1"/>
</dbReference>
<sequence>MPTIQLNGESRQFDASITTLSTLVAALDLGGKRIAIERNGEIVPRSLHAATVLHDGDALEIVVAVGGG</sequence>
<dbReference type="PANTHER" id="PTHR34472">
    <property type="entry name" value="SULFUR CARRIER PROTEIN THIS"/>
    <property type="match status" value="1"/>
</dbReference>